<evidence type="ECO:0000259" key="2">
    <source>
        <dbReference type="Pfam" id="PF01408"/>
    </source>
</evidence>
<evidence type="ECO:0000313" key="4">
    <source>
        <dbReference type="EMBL" id="CAA9276759.1"/>
    </source>
</evidence>
<dbReference type="PANTHER" id="PTHR43818:SF11">
    <property type="entry name" value="BCDNA.GH03377"/>
    <property type="match status" value="1"/>
</dbReference>
<feature type="domain" description="Gfo/Idh/MocA-like oxidoreductase N-terminal" evidence="2">
    <location>
        <begin position="6"/>
        <end position="124"/>
    </location>
</feature>
<accession>A0A6J4JGQ4</accession>
<evidence type="ECO:0000259" key="3">
    <source>
        <dbReference type="Pfam" id="PF22725"/>
    </source>
</evidence>
<dbReference type="InterPro" id="IPR000683">
    <property type="entry name" value="Gfo/Idh/MocA-like_OxRdtase_N"/>
</dbReference>
<proteinExistence type="predicted"/>
<dbReference type="GO" id="GO:0000166">
    <property type="term" value="F:nucleotide binding"/>
    <property type="evidence" value="ECO:0007669"/>
    <property type="project" value="InterPro"/>
</dbReference>
<feature type="domain" description="GFO/IDH/MocA-like oxidoreductase" evidence="3">
    <location>
        <begin position="132"/>
        <end position="275"/>
    </location>
</feature>
<dbReference type="InterPro" id="IPR036291">
    <property type="entry name" value="NAD(P)-bd_dom_sf"/>
</dbReference>
<name>A0A6J4JGQ4_9BACT</name>
<dbReference type="Pfam" id="PF22725">
    <property type="entry name" value="GFO_IDH_MocA_C3"/>
    <property type="match status" value="1"/>
</dbReference>
<dbReference type="SUPFAM" id="SSF51735">
    <property type="entry name" value="NAD(P)-binding Rossmann-fold domains"/>
    <property type="match status" value="1"/>
</dbReference>
<dbReference type="Gene3D" id="3.40.50.720">
    <property type="entry name" value="NAD(P)-binding Rossmann-like Domain"/>
    <property type="match status" value="1"/>
</dbReference>
<reference evidence="4" key="1">
    <citation type="submission" date="2020-02" db="EMBL/GenBank/DDBJ databases">
        <authorList>
            <person name="Meier V. D."/>
        </authorList>
    </citation>
    <scope>NUCLEOTIDE SEQUENCE</scope>
    <source>
        <strain evidence="4">AVDCRST_MAG63</strain>
    </source>
</reference>
<organism evidence="4">
    <name type="scientific">uncultured Armatimonadetes bacterium</name>
    <dbReference type="NCBI Taxonomy" id="157466"/>
    <lineage>
        <taxon>Bacteria</taxon>
        <taxon>Bacillati</taxon>
        <taxon>Armatimonadota</taxon>
        <taxon>environmental samples</taxon>
    </lineage>
</organism>
<dbReference type="EMBL" id="CADCTO010000432">
    <property type="protein sequence ID" value="CAA9276759.1"/>
    <property type="molecule type" value="Genomic_DNA"/>
</dbReference>
<sequence>MERKPIKVAVVGLGIGAGHVKTYQELPDAELVAICDSSAPWLDHCRQQWGVADGYTDYHDLLAREDLDAVSIALPTYLHASAVIDALEAGKHCLVEKPMASDAAEGERMAAAAKSNGRLLMVSYNQRFSPDVRYLKRAIDDGALGDIYFARTLWRRPMGMMPEPVMDRPTGSYDRNWFNEVDRGGGVARDLGSHVIDVALWLMGFPEVADVRGHAYTMFGPDFVKGKGVKFDADDHSVGFVRFRNGASLQIEVSFGSHAEKETIVTELFGSKGGAVRSAGQPPKLFGETAGAYTITEPRLQEPPASTQAEFVRSILEGREPAVTTEQAITVMRIIDEIRAGA</sequence>
<dbReference type="Pfam" id="PF01408">
    <property type="entry name" value="GFO_IDH_MocA"/>
    <property type="match status" value="1"/>
</dbReference>
<dbReference type="SUPFAM" id="SSF55347">
    <property type="entry name" value="Glyceraldehyde-3-phosphate dehydrogenase-like, C-terminal domain"/>
    <property type="match status" value="1"/>
</dbReference>
<gene>
    <name evidence="4" type="ORF">AVDCRST_MAG63-3342</name>
</gene>
<dbReference type="GO" id="GO:0016491">
    <property type="term" value="F:oxidoreductase activity"/>
    <property type="evidence" value="ECO:0007669"/>
    <property type="project" value="UniProtKB-KW"/>
</dbReference>
<evidence type="ECO:0000256" key="1">
    <source>
        <dbReference type="ARBA" id="ARBA00023002"/>
    </source>
</evidence>
<keyword evidence="1" id="KW-0560">Oxidoreductase</keyword>
<dbReference type="InterPro" id="IPR055170">
    <property type="entry name" value="GFO_IDH_MocA-like_dom"/>
</dbReference>
<dbReference type="InterPro" id="IPR050463">
    <property type="entry name" value="Gfo/Idh/MocA_oxidrdct_glycsds"/>
</dbReference>
<dbReference type="PANTHER" id="PTHR43818">
    <property type="entry name" value="BCDNA.GH03377"/>
    <property type="match status" value="1"/>
</dbReference>
<protein>
    <submittedName>
        <fullName evidence="4">GH109</fullName>
    </submittedName>
</protein>
<dbReference type="AlphaFoldDB" id="A0A6J4JGQ4"/>
<dbReference type="Gene3D" id="3.30.360.10">
    <property type="entry name" value="Dihydrodipicolinate Reductase, domain 2"/>
    <property type="match status" value="1"/>
</dbReference>